<dbReference type="AlphaFoldDB" id="A0A1H4F556"/>
<evidence type="ECO:0000313" key="1">
    <source>
        <dbReference type="EMBL" id="SEA91582.1"/>
    </source>
</evidence>
<gene>
    <name evidence="1" type="ORF">SAMN04487924_11823</name>
</gene>
<accession>A0A1H4F556</accession>
<organism evidence="1 2">
    <name type="scientific">Bacteroides xylanisolvens</name>
    <dbReference type="NCBI Taxonomy" id="371601"/>
    <lineage>
        <taxon>Bacteria</taxon>
        <taxon>Pseudomonadati</taxon>
        <taxon>Bacteroidota</taxon>
        <taxon>Bacteroidia</taxon>
        <taxon>Bacteroidales</taxon>
        <taxon>Bacteroidaceae</taxon>
        <taxon>Bacteroides</taxon>
    </lineage>
</organism>
<proteinExistence type="predicted"/>
<dbReference type="RefSeq" id="WP_074706999.1">
    <property type="nucleotide sequence ID" value="NZ_FNRP01000018.1"/>
</dbReference>
<dbReference type="Proteomes" id="UP000183040">
    <property type="component" value="Unassembled WGS sequence"/>
</dbReference>
<reference evidence="1 2" key="1">
    <citation type="submission" date="2016-10" db="EMBL/GenBank/DDBJ databases">
        <authorList>
            <person name="de Groot N.N."/>
        </authorList>
    </citation>
    <scope>NUCLEOTIDE SEQUENCE [LARGE SCALE GENOMIC DNA]</scope>
    <source>
        <strain evidence="1 2">NLAE-zl-G339</strain>
    </source>
</reference>
<evidence type="ECO:0000313" key="2">
    <source>
        <dbReference type="Proteomes" id="UP000183040"/>
    </source>
</evidence>
<sequence length="168" mass="19541">MEKGKLYSFEIKGWKEPICGIVEAFSVDWILIKWIINDFLFDGYSVTQRRHIKKCFQDENLLFKESVLRAKGVMDIPTPEIPIDSKSAPLKWFCDNMNIVLVSPIDESVCDVGKITKVLNRVFYLKTMDCEGKWDNVYDNCLLSEIVSFSIDTDYVKSLLIYSLKFEK</sequence>
<name>A0A1H4F556_9BACE</name>
<protein>
    <submittedName>
        <fullName evidence="1">Uncharacterized protein</fullName>
    </submittedName>
</protein>
<dbReference type="EMBL" id="FNRP01000018">
    <property type="protein sequence ID" value="SEA91582.1"/>
    <property type="molecule type" value="Genomic_DNA"/>
</dbReference>